<feature type="signal peptide" evidence="1">
    <location>
        <begin position="1"/>
        <end position="20"/>
    </location>
</feature>
<evidence type="ECO:0000313" key="2">
    <source>
        <dbReference type="EMBL" id="NBE08451.1"/>
    </source>
</evidence>
<accession>A0ABW9Y7B0</accession>
<protein>
    <submittedName>
        <fullName evidence="2">5-aminolevulic acid synthase</fullName>
    </submittedName>
</protein>
<comment type="caution">
    <text evidence="2">The sequence shown here is derived from an EMBL/GenBank/DDBJ whole genome shotgun (WGS) entry which is preliminary data.</text>
</comment>
<sequence>MPRLALLALALALPSVPAVAQTVTGEQAAALLFAPAPAEVEINGQGVLAKDEASMLAMVAKDQPYYAAIAISPDEGLMSEATIAAANHHTIEAATAVALGECNAKKTGAADCVIVAVVRPEGWEARPLQLSMSATEDFANYAGGALAISAATGAWGIGASADEAVAACAAKQETATDCAVAIAN</sequence>
<dbReference type="Proteomes" id="UP001517376">
    <property type="component" value="Unassembled WGS sequence"/>
</dbReference>
<name>A0ABW9Y7B0_9RHOB</name>
<evidence type="ECO:0000256" key="1">
    <source>
        <dbReference type="SAM" id="SignalP"/>
    </source>
</evidence>
<keyword evidence="3" id="KW-1185">Reference proteome</keyword>
<gene>
    <name evidence="2" type="ORF">GU920_12985</name>
</gene>
<organism evidence="2 3">
    <name type="scientific">Paragemmobacter ruber</name>
    <dbReference type="NCBI Taxonomy" id="1985673"/>
    <lineage>
        <taxon>Bacteria</taxon>
        <taxon>Pseudomonadati</taxon>
        <taxon>Pseudomonadota</taxon>
        <taxon>Alphaproteobacteria</taxon>
        <taxon>Rhodobacterales</taxon>
        <taxon>Paracoccaceae</taxon>
        <taxon>Paragemmobacter</taxon>
    </lineage>
</organism>
<keyword evidence="1" id="KW-0732">Signal</keyword>
<dbReference type="RefSeq" id="WP_161767520.1">
    <property type="nucleotide sequence ID" value="NZ_JAAATW010000003.1"/>
</dbReference>
<reference evidence="3" key="1">
    <citation type="submission" date="2020-01" db="EMBL/GenBank/DDBJ databases">
        <title>Sphingomonas sp. strain CSW-10.</title>
        <authorList>
            <person name="Chen W.-M."/>
        </authorList>
    </citation>
    <scope>NUCLEOTIDE SEQUENCE [LARGE SCALE GENOMIC DNA]</scope>
    <source>
        <strain evidence="3">CCP-1</strain>
    </source>
</reference>
<dbReference type="EMBL" id="JAAATW010000003">
    <property type="protein sequence ID" value="NBE08451.1"/>
    <property type="molecule type" value="Genomic_DNA"/>
</dbReference>
<feature type="chain" id="PRO_5046049587" evidence="1">
    <location>
        <begin position="21"/>
        <end position="184"/>
    </location>
</feature>
<evidence type="ECO:0000313" key="3">
    <source>
        <dbReference type="Proteomes" id="UP001517376"/>
    </source>
</evidence>
<proteinExistence type="predicted"/>